<sequence length="310" mass="35025">MALLNPVRYVPPKSTRSRTESYFNLNTESLDSRGPSELRPAVAPTGTDQIEPVKLERLRPTILKNQAQIDAMKADNKHIISLIKDLKKRDDFLGGKVEDFYKHLKILGQARLYDLCIDSPLTLGTRHSTIQAPSPSLTEASPCEVARTPSAPNLIVSLVKCLGVILPFNKNEPHFSKSSDEIITESSQTLQPLGSRNTHQGGSPKMETASKESELHGEPLRMIQSMVFPLDELWMGLESLMPVGLPKCFGEWKTSDRPLIREWYYAVTWLDYYSSQERSATYSHLASTHKLKFLNQKLLCQRSYFTLPNH</sequence>
<organism evidence="2 3">
    <name type="scientific">Puccinia graminis f. sp. tritici</name>
    <dbReference type="NCBI Taxonomy" id="56615"/>
    <lineage>
        <taxon>Eukaryota</taxon>
        <taxon>Fungi</taxon>
        <taxon>Dikarya</taxon>
        <taxon>Basidiomycota</taxon>
        <taxon>Pucciniomycotina</taxon>
        <taxon>Pucciniomycetes</taxon>
        <taxon>Pucciniales</taxon>
        <taxon>Pucciniaceae</taxon>
        <taxon>Puccinia</taxon>
    </lineage>
</organism>
<dbReference type="Proteomes" id="UP000324748">
    <property type="component" value="Unassembled WGS sequence"/>
</dbReference>
<accession>A0A5B0MUJ6</accession>
<keyword evidence="3" id="KW-1185">Reference proteome</keyword>
<feature type="region of interest" description="Disordered" evidence="1">
    <location>
        <begin position="28"/>
        <end position="47"/>
    </location>
</feature>
<evidence type="ECO:0000313" key="2">
    <source>
        <dbReference type="EMBL" id="KAA1080665.1"/>
    </source>
</evidence>
<evidence type="ECO:0000256" key="1">
    <source>
        <dbReference type="SAM" id="MobiDB-lite"/>
    </source>
</evidence>
<feature type="region of interest" description="Disordered" evidence="1">
    <location>
        <begin position="186"/>
        <end position="213"/>
    </location>
</feature>
<dbReference type="AlphaFoldDB" id="A0A5B0MUJ6"/>
<gene>
    <name evidence="2" type="ORF">PGT21_016313</name>
</gene>
<feature type="compositionally biased region" description="Polar residues" evidence="1">
    <location>
        <begin position="186"/>
        <end position="201"/>
    </location>
</feature>
<dbReference type="EMBL" id="VSWC01000131">
    <property type="protein sequence ID" value="KAA1080665.1"/>
    <property type="molecule type" value="Genomic_DNA"/>
</dbReference>
<name>A0A5B0MUJ6_PUCGR</name>
<reference evidence="2 3" key="1">
    <citation type="submission" date="2019-05" db="EMBL/GenBank/DDBJ databases">
        <title>Emergence of the Ug99 lineage of the wheat stem rust pathogen through somatic hybridization.</title>
        <authorList>
            <person name="Li F."/>
            <person name="Upadhyaya N.M."/>
            <person name="Sperschneider J."/>
            <person name="Matny O."/>
            <person name="Nguyen-Phuc H."/>
            <person name="Mago R."/>
            <person name="Raley C."/>
            <person name="Miller M.E."/>
            <person name="Silverstein K.A.T."/>
            <person name="Henningsen E."/>
            <person name="Hirsch C.D."/>
            <person name="Visser B."/>
            <person name="Pretorius Z.A."/>
            <person name="Steffenson B.J."/>
            <person name="Schwessinger B."/>
            <person name="Dodds P.N."/>
            <person name="Figueroa M."/>
        </authorList>
    </citation>
    <scope>NUCLEOTIDE SEQUENCE [LARGE SCALE GENOMIC DNA]</scope>
    <source>
        <strain evidence="2">21-0</strain>
    </source>
</reference>
<protein>
    <submittedName>
        <fullName evidence="2">Uncharacterized protein</fullName>
    </submittedName>
</protein>
<proteinExistence type="predicted"/>
<comment type="caution">
    <text evidence="2">The sequence shown here is derived from an EMBL/GenBank/DDBJ whole genome shotgun (WGS) entry which is preliminary data.</text>
</comment>
<dbReference type="OrthoDB" id="2498123at2759"/>
<evidence type="ECO:0000313" key="3">
    <source>
        <dbReference type="Proteomes" id="UP000324748"/>
    </source>
</evidence>